<dbReference type="GO" id="GO:0004386">
    <property type="term" value="F:helicase activity"/>
    <property type="evidence" value="ECO:0007669"/>
    <property type="project" value="UniProtKB-KW"/>
</dbReference>
<evidence type="ECO:0000256" key="5">
    <source>
        <dbReference type="SAM" id="MobiDB-lite"/>
    </source>
</evidence>
<feature type="domain" description="Helicase ATP-binding" evidence="6">
    <location>
        <begin position="59"/>
        <end position="215"/>
    </location>
</feature>
<dbReference type="AlphaFoldDB" id="A0A5Q2RPM6"/>
<dbReference type="InterPro" id="IPR001650">
    <property type="entry name" value="Helicase_C-like"/>
</dbReference>
<dbReference type="PROSITE" id="PS51194">
    <property type="entry name" value="HELICASE_CTER"/>
    <property type="match status" value="1"/>
</dbReference>
<evidence type="ECO:0000259" key="6">
    <source>
        <dbReference type="PROSITE" id="PS51192"/>
    </source>
</evidence>
<dbReference type="GO" id="GO:0005524">
    <property type="term" value="F:ATP binding"/>
    <property type="evidence" value="ECO:0007669"/>
    <property type="project" value="UniProtKB-KW"/>
</dbReference>
<dbReference type="InterPro" id="IPR011545">
    <property type="entry name" value="DEAD/DEAH_box_helicase_dom"/>
</dbReference>
<dbReference type="InterPro" id="IPR027417">
    <property type="entry name" value="P-loop_NTPase"/>
</dbReference>
<organism evidence="8 9">
    <name type="scientific">Actinomarinicola tropica</name>
    <dbReference type="NCBI Taxonomy" id="2789776"/>
    <lineage>
        <taxon>Bacteria</taxon>
        <taxon>Bacillati</taxon>
        <taxon>Actinomycetota</taxon>
        <taxon>Acidimicrobiia</taxon>
        <taxon>Acidimicrobiales</taxon>
        <taxon>Iamiaceae</taxon>
        <taxon>Actinomarinicola</taxon>
    </lineage>
</organism>
<dbReference type="GO" id="GO:0003676">
    <property type="term" value="F:nucleic acid binding"/>
    <property type="evidence" value="ECO:0007669"/>
    <property type="project" value="InterPro"/>
</dbReference>
<dbReference type="Pfam" id="PF12029">
    <property type="entry name" value="DUF3516"/>
    <property type="match status" value="1"/>
</dbReference>
<dbReference type="GO" id="GO:0016787">
    <property type="term" value="F:hydrolase activity"/>
    <property type="evidence" value="ECO:0007669"/>
    <property type="project" value="UniProtKB-KW"/>
</dbReference>
<dbReference type="KEGG" id="atq:GH723_00850"/>
<name>A0A5Q2RPM6_9ACTN</name>
<evidence type="ECO:0000256" key="4">
    <source>
        <dbReference type="ARBA" id="ARBA00022840"/>
    </source>
</evidence>
<dbReference type="PANTHER" id="PTHR12131:SF1">
    <property type="entry name" value="ATP-DEPENDENT RNA HELICASE SUPV3L1, MITOCHONDRIAL-RELATED"/>
    <property type="match status" value="1"/>
</dbReference>
<keyword evidence="3" id="KW-0347">Helicase</keyword>
<evidence type="ECO:0000259" key="7">
    <source>
        <dbReference type="PROSITE" id="PS51194"/>
    </source>
</evidence>
<accession>A0A5Q2RPM6</accession>
<dbReference type="SUPFAM" id="SSF52540">
    <property type="entry name" value="P-loop containing nucleoside triphosphate hydrolases"/>
    <property type="match status" value="1"/>
</dbReference>
<feature type="compositionally biased region" description="Basic and acidic residues" evidence="5">
    <location>
        <begin position="717"/>
        <end position="734"/>
    </location>
</feature>
<dbReference type="Proteomes" id="UP000334019">
    <property type="component" value="Chromosome"/>
</dbReference>
<dbReference type="InterPro" id="IPR050699">
    <property type="entry name" value="RNA-DNA_Helicase"/>
</dbReference>
<dbReference type="PROSITE" id="PS51192">
    <property type="entry name" value="HELICASE_ATP_BIND_1"/>
    <property type="match status" value="1"/>
</dbReference>
<dbReference type="SMART" id="SM00490">
    <property type="entry name" value="HELICc"/>
    <property type="match status" value="1"/>
</dbReference>
<feature type="region of interest" description="Disordered" evidence="5">
    <location>
        <begin position="717"/>
        <end position="738"/>
    </location>
</feature>
<sequence>MGGPPVHGGGRWRGIDLSPRLADVLPIPDDADLDTLLDVFTDWASAGGRPLYPAQEEAILEIYSGANVVLATPTGSGKSLVALAAHVAALAEGRRTFYTAPIKALVSEKFFDLCHELGSDQVGMLTGDAAVNADAPVICCTAEILANLALREGEAADVGQVVMDEFHYYADPDRGWAWQVPLLTLPQAQFVLMSATLGDTRRFERELTERTGRPTAAVRGVERPVPLTYEYRRTPMHETIDDVLARDLAPVYVVHFTHASAVERAQALMSINMCSREEKDAIADAIGGFRFGAGFGRSLSRYVRHGIGVHHAGMLPKYRRLVERLAQEGHLKVICGTDTLGVGINVPIRTVLLTQLAKYDGTTTRLLSAREFHQIAGRAGRAGYDTAGHVWAQAPDHVIENERALAKAGDDAKKKRKLVKSKPPQRGYVPWSEDTFDKLVAAPPEALTSSFAVSHSMLLNVLDRPGDGCGAMRRLLVDNHDPRPQQRTHIRRAISMYRSLGRAGVVEQLDEPDDRGRLVRVTIDLQADFALNQPLSPFVLHAIGHLDREAETYPLDVLSLVESVLENPGVVLAAQLDKLRGETIERLKREGVEYEQRMEELEKLEHPKPLRDLTYGLFNEYAAQHPWVADHNIRPKSVARDLYERAMTFADYVRHYGLARSEGLLLRYLGDAYKGLVQNVPEEAKTDEVYDLTEWLGELVRQVDSSLLDEWEELRHPEEMDPEHEVPPTRRLDEGPGGLTRNERAFTVMVRNEMFRWVELLARRAHDELAERLPPRSWTADALSEAMAPYWDAHDAIGIGPDARSADLLRIESGDTRWRVRQTLDDPAGNRDWTIRAEVDLGASDEEGHAVVHLLAIDDAP</sequence>
<dbReference type="InterPro" id="IPR014001">
    <property type="entry name" value="Helicase_ATP-bd"/>
</dbReference>
<protein>
    <submittedName>
        <fullName evidence="8">DUF3516 domain-containing protein</fullName>
    </submittedName>
</protein>
<dbReference type="CDD" id="cd17921">
    <property type="entry name" value="DEXHc_Ski2"/>
    <property type="match status" value="1"/>
</dbReference>
<reference evidence="8 9" key="1">
    <citation type="submission" date="2019-11" db="EMBL/GenBank/DDBJ databases">
        <authorList>
            <person name="He Y."/>
        </authorList>
    </citation>
    <scope>NUCLEOTIDE SEQUENCE [LARGE SCALE GENOMIC DNA]</scope>
    <source>
        <strain evidence="8 9">SCSIO 58843</strain>
    </source>
</reference>
<evidence type="ECO:0000256" key="2">
    <source>
        <dbReference type="ARBA" id="ARBA00022801"/>
    </source>
</evidence>
<keyword evidence="9" id="KW-1185">Reference proteome</keyword>
<dbReference type="PANTHER" id="PTHR12131">
    <property type="entry name" value="ATP-DEPENDENT RNA AND DNA HELICASE"/>
    <property type="match status" value="1"/>
</dbReference>
<dbReference type="Pfam" id="PF00270">
    <property type="entry name" value="DEAD"/>
    <property type="match status" value="1"/>
</dbReference>
<proteinExistence type="predicted"/>
<evidence type="ECO:0000313" key="9">
    <source>
        <dbReference type="Proteomes" id="UP000334019"/>
    </source>
</evidence>
<feature type="domain" description="Helicase C-terminal" evidence="7">
    <location>
        <begin position="239"/>
        <end position="440"/>
    </location>
</feature>
<dbReference type="Gene3D" id="3.40.50.300">
    <property type="entry name" value="P-loop containing nucleotide triphosphate hydrolases"/>
    <property type="match status" value="2"/>
</dbReference>
<evidence type="ECO:0000313" key="8">
    <source>
        <dbReference type="EMBL" id="QGG96912.1"/>
    </source>
</evidence>
<dbReference type="InterPro" id="IPR021904">
    <property type="entry name" value="DUF3516"/>
</dbReference>
<dbReference type="Pfam" id="PF00271">
    <property type="entry name" value="Helicase_C"/>
    <property type="match status" value="1"/>
</dbReference>
<keyword evidence="2" id="KW-0378">Hydrolase</keyword>
<dbReference type="EMBL" id="CP045851">
    <property type="protein sequence ID" value="QGG96912.1"/>
    <property type="molecule type" value="Genomic_DNA"/>
</dbReference>
<evidence type="ECO:0000256" key="1">
    <source>
        <dbReference type="ARBA" id="ARBA00022741"/>
    </source>
</evidence>
<gene>
    <name evidence="8" type="ORF">GH723_00850</name>
</gene>
<keyword evidence="4" id="KW-0067">ATP-binding</keyword>
<keyword evidence="1" id="KW-0547">Nucleotide-binding</keyword>
<evidence type="ECO:0000256" key="3">
    <source>
        <dbReference type="ARBA" id="ARBA00022806"/>
    </source>
</evidence>
<dbReference type="SMART" id="SM00487">
    <property type="entry name" value="DEXDc"/>
    <property type="match status" value="1"/>
</dbReference>